<sequence>MECKNVREFVEISNSNQPVSDDVEKKEEFPKDSIDGFLYYLVYLDKEDKQIVVGKCLCCDNYYDVTKDHLQSVARHKRFCPEPWVSALSKEFLLYYGVIDPPTSTPTPEFDKNLRLPDGTLAYPFPYPKEPFNPVEYGM</sequence>
<evidence type="ECO:0000313" key="2">
    <source>
        <dbReference type="Proteomes" id="UP000187203"/>
    </source>
</evidence>
<organism evidence="1 2">
    <name type="scientific">Corchorus olitorius</name>
    <dbReference type="NCBI Taxonomy" id="93759"/>
    <lineage>
        <taxon>Eukaryota</taxon>
        <taxon>Viridiplantae</taxon>
        <taxon>Streptophyta</taxon>
        <taxon>Embryophyta</taxon>
        <taxon>Tracheophyta</taxon>
        <taxon>Spermatophyta</taxon>
        <taxon>Magnoliopsida</taxon>
        <taxon>eudicotyledons</taxon>
        <taxon>Gunneridae</taxon>
        <taxon>Pentapetalae</taxon>
        <taxon>rosids</taxon>
        <taxon>malvids</taxon>
        <taxon>Malvales</taxon>
        <taxon>Malvaceae</taxon>
        <taxon>Grewioideae</taxon>
        <taxon>Apeibeae</taxon>
        <taxon>Corchorus</taxon>
    </lineage>
</organism>
<evidence type="ECO:0000313" key="1">
    <source>
        <dbReference type="EMBL" id="OMO88779.1"/>
    </source>
</evidence>
<comment type="caution">
    <text evidence="1">The sequence shown here is derived from an EMBL/GenBank/DDBJ whole genome shotgun (WGS) entry which is preliminary data.</text>
</comment>
<dbReference type="EMBL" id="AWUE01016993">
    <property type="protein sequence ID" value="OMO88779.1"/>
    <property type="molecule type" value="Genomic_DNA"/>
</dbReference>
<name>A0A1R3J1R4_9ROSI</name>
<keyword evidence="2" id="KW-1185">Reference proteome</keyword>
<gene>
    <name evidence="1" type="ORF">COLO4_20078</name>
</gene>
<proteinExistence type="predicted"/>
<dbReference type="Proteomes" id="UP000187203">
    <property type="component" value="Unassembled WGS sequence"/>
</dbReference>
<dbReference type="AlphaFoldDB" id="A0A1R3J1R4"/>
<dbReference type="OrthoDB" id="10614461at2759"/>
<reference evidence="2" key="1">
    <citation type="submission" date="2013-09" db="EMBL/GenBank/DDBJ databases">
        <title>Corchorus olitorius genome sequencing.</title>
        <authorList>
            <person name="Alam M."/>
            <person name="Haque M.S."/>
            <person name="Islam M.S."/>
            <person name="Emdad E.M."/>
            <person name="Islam M.M."/>
            <person name="Ahmed B."/>
            <person name="Halim A."/>
            <person name="Hossen Q.M.M."/>
            <person name="Hossain M.Z."/>
            <person name="Ahmed R."/>
            <person name="Khan M.M."/>
            <person name="Islam R."/>
            <person name="Rashid M.M."/>
            <person name="Khan S.A."/>
            <person name="Rahman M.S."/>
            <person name="Alam M."/>
            <person name="Yahiya A.S."/>
            <person name="Khan M.S."/>
            <person name="Azam M.S."/>
            <person name="Haque T."/>
            <person name="Lashkar M.Z.H."/>
            <person name="Akhand A.I."/>
            <person name="Morshed G."/>
            <person name="Roy S."/>
            <person name="Uddin K.S."/>
            <person name="Rabeya T."/>
            <person name="Hossain A.S."/>
            <person name="Chowdhury A."/>
            <person name="Snigdha A.R."/>
            <person name="Mortoza M.S."/>
            <person name="Matin S.A."/>
            <person name="Hoque S.M.E."/>
            <person name="Islam M.K."/>
            <person name="Roy D.K."/>
            <person name="Haider R."/>
            <person name="Moosa M.M."/>
            <person name="Elias S.M."/>
            <person name="Hasan A.M."/>
            <person name="Jahan S."/>
            <person name="Shafiuddin M."/>
            <person name="Mahmood N."/>
            <person name="Shommy N.S."/>
        </authorList>
    </citation>
    <scope>NUCLEOTIDE SEQUENCE [LARGE SCALE GENOMIC DNA]</scope>
    <source>
        <strain evidence="2">cv. O-4</strain>
    </source>
</reference>
<accession>A0A1R3J1R4</accession>
<protein>
    <submittedName>
        <fullName evidence="1">Uncharacterized protein</fullName>
    </submittedName>
</protein>